<protein>
    <recommendedName>
        <fullName evidence="7">Protein kinase domain-containing protein</fullName>
    </recommendedName>
</protein>
<keyword evidence="9" id="KW-1185">Reference proteome</keyword>
<dbReference type="EMBL" id="CAKMRJ010002223">
    <property type="protein sequence ID" value="CAH1427268.1"/>
    <property type="molecule type" value="Genomic_DNA"/>
</dbReference>
<keyword evidence="1" id="KW-0723">Serine/threonine-protein kinase</keyword>
<organism evidence="8 9">
    <name type="scientific">Lactuca virosa</name>
    <dbReference type="NCBI Taxonomy" id="75947"/>
    <lineage>
        <taxon>Eukaryota</taxon>
        <taxon>Viridiplantae</taxon>
        <taxon>Streptophyta</taxon>
        <taxon>Embryophyta</taxon>
        <taxon>Tracheophyta</taxon>
        <taxon>Spermatophyta</taxon>
        <taxon>Magnoliopsida</taxon>
        <taxon>eudicotyledons</taxon>
        <taxon>Gunneridae</taxon>
        <taxon>Pentapetalae</taxon>
        <taxon>asterids</taxon>
        <taxon>campanulids</taxon>
        <taxon>Asterales</taxon>
        <taxon>Asteraceae</taxon>
        <taxon>Cichorioideae</taxon>
        <taxon>Cichorieae</taxon>
        <taxon>Lactucinae</taxon>
        <taxon>Lactuca</taxon>
    </lineage>
</organism>
<keyword evidence="2" id="KW-0808">Transferase</keyword>
<keyword evidence="3" id="KW-0547">Nucleotide-binding</keyword>
<dbReference type="SUPFAM" id="SSF56112">
    <property type="entry name" value="Protein kinase-like (PK-like)"/>
    <property type="match status" value="1"/>
</dbReference>
<evidence type="ECO:0000256" key="6">
    <source>
        <dbReference type="SAM" id="Phobius"/>
    </source>
</evidence>
<evidence type="ECO:0000256" key="3">
    <source>
        <dbReference type="ARBA" id="ARBA00022741"/>
    </source>
</evidence>
<sequence>MQETKHKSARIGYGYQLVFPFLLFSFVLGLYEYERRKRDEYFVELTTSESFKDVHQLETDGVKGNDLLLFSFPSIMAATNDFSVENKLGQGGFGPVYKGKLSDGREIAIKRLQEHQGKGLWNSRMN</sequence>
<evidence type="ECO:0000256" key="2">
    <source>
        <dbReference type="ARBA" id="ARBA00022679"/>
    </source>
</evidence>
<keyword evidence="6" id="KW-0812">Transmembrane</keyword>
<evidence type="ECO:0000313" key="9">
    <source>
        <dbReference type="Proteomes" id="UP001157418"/>
    </source>
</evidence>
<evidence type="ECO:0000256" key="1">
    <source>
        <dbReference type="ARBA" id="ARBA00022527"/>
    </source>
</evidence>
<accession>A0AAU9MH54</accession>
<dbReference type="GO" id="GO:0004674">
    <property type="term" value="F:protein serine/threonine kinase activity"/>
    <property type="evidence" value="ECO:0007669"/>
    <property type="project" value="UniProtKB-KW"/>
</dbReference>
<feature type="domain" description="Protein kinase" evidence="7">
    <location>
        <begin position="82"/>
        <end position="126"/>
    </location>
</feature>
<dbReference type="GO" id="GO:0005886">
    <property type="term" value="C:plasma membrane"/>
    <property type="evidence" value="ECO:0007669"/>
    <property type="project" value="TreeGrafter"/>
</dbReference>
<keyword evidence="4" id="KW-0418">Kinase</keyword>
<keyword evidence="6" id="KW-1133">Transmembrane helix</keyword>
<proteinExistence type="predicted"/>
<dbReference type="Gene3D" id="3.30.200.20">
    <property type="entry name" value="Phosphorylase Kinase, domain 1"/>
    <property type="match status" value="1"/>
</dbReference>
<dbReference type="PROSITE" id="PS50011">
    <property type="entry name" value="PROTEIN_KINASE_DOM"/>
    <property type="match status" value="1"/>
</dbReference>
<reference evidence="8 9" key="1">
    <citation type="submission" date="2022-01" db="EMBL/GenBank/DDBJ databases">
        <authorList>
            <person name="Xiong W."/>
            <person name="Schranz E."/>
        </authorList>
    </citation>
    <scope>NUCLEOTIDE SEQUENCE [LARGE SCALE GENOMIC DNA]</scope>
</reference>
<evidence type="ECO:0000256" key="4">
    <source>
        <dbReference type="ARBA" id="ARBA00022777"/>
    </source>
</evidence>
<dbReference type="InterPro" id="IPR000719">
    <property type="entry name" value="Prot_kinase_dom"/>
</dbReference>
<keyword evidence="5" id="KW-0067">ATP-binding</keyword>
<dbReference type="PANTHER" id="PTHR27002:SF548">
    <property type="entry name" value="RECEPTOR-LIKE SERINE_THREONINE-PROTEIN KINASE"/>
    <property type="match status" value="1"/>
</dbReference>
<dbReference type="InterPro" id="IPR011009">
    <property type="entry name" value="Kinase-like_dom_sf"/>
</dbReference>
<dbReference type="AlphaFoldDB" id="A0AAU9MH54"/>
<gene>
    <name evidence="8" type="ORF">LVIROSA_LOCUS14293</name>
</gene>
<keyword evidence="6" id="KW-0472">Membrane</keyword>
<evidence type="ECO:0000313" key="8">
    <source>
        <dbReference type="EMBL" id="CAH1427268.1"/>
    </source>
</evidence>
<evidence type="ECO:0000259" key="7">
    <source>
        <dbReference type="PROSITE" id="PS50011"/>
    </source>
</evidence>
<feature type="transmembrane region" description="Helical" evidence="6">
    <location>
        <begin position="12"/>
        <end position="31"/>
    </location>
</feature>
<comment type="caution">
    <text evidence="8">The sequence shown here is derived from an EMBL/GenBank/DDBJ whole genome shotgun (WGS) entry which is preliminary data.</text>
</comment>
<dbReference type="Proteomes" id="UP001157418">
    <property type="component" value="Unassembled WGS sequence"/>
</dbReference>
<evidence type="ECO:0000256" key="5">
    <source>
        <dbReference type="ARBA" id="ARBA00022840"/>
    </source>
</evidence>
<dbReference type="PANTHER" id="PTHR27002">
    <property type="entry name" value="RECEPTOR-LIKE SERINE/THREONINE-PROTEIN KINASE SD1-8"/>
    <property type="match status" value="1"/>
</dbReference>
<name>A0AAU9MH54_9ASTR</name>
<dbReference type="GO" id="GO:0005524">
    <property type="term" value="F:ATP binding"/>
    <property type="evidence" value="ECO:0007669"/>
    <property type="project" value="UniProtKB-KW"/>
</dbReference>